<evidence type="ECO:0000256" key="11">
    <source>
        <dbReference type="ARBA" id="ARBA00048124"/>
    </source>
</evidence>
<feature type="compositionally biased region" description="Polar residues" evidence="12">
    <location>
        <begin position="767"/>
        <end position="777"/>
    </location>
</feature>
<dbReference type="Proteomes" id="UP000717515">
    <property type="component" value="Unassembled WGS sequence"/>
</dbReference>
<evidence type="ECO:0000256" key="1">
    <source>
        <dbReference type="ARBA" id="ARBA00001968"/>
    </source>
</evidence>
<dbReference type="SUPFAM" id="SSF51445">
    <property type="entry name" value="(Trans)glycosidases"/>
    <property type="match status" value="1"/>
</dbReference>
<feature type="compositionally biased region" description="Low complexity" evidence="12">
    <location>
        <begin position="92"/>
        <end position="111"/>
    </location>
</feature>
<evidence type="ECO:0000259" key="13">
    <source>
        <dbReference type="Pfam" id="PF01120"/>
    </source>
</evidence>
<feature type="region of interest" description="Disordered" evidence="12">
    <location>
        <begin position="226"/>
        <end position="273"/>
    </location>
</feature>
<dbReference type="EMBL" id="JAIFTL010000029">
    <property type="protein sequence ID" value="KAG9325960.1"/>
    <property type="molecule type" value="Genomic_DNA"/>
</dbReference>
<evidence type="ECO:0000256" key="6">
    <source>
        <dbReference type="ARBA" id="ARBA00022801"/>
    </source>
</evidence>
<dbReference type="GO" id="GO:0005634">
    <property type="term" value="C:nucleus"/>
    <property type="evidence" value="ECO:0007669"/>
    <property type="project" value="TreeGrafter"/>
</dbReference>
<dbReference type="GO" id="GO:0000956">
    <property type="term" value="P:nuclear-transcribed mRNA catabolic process"/>
    <property type="evidence" value="ECO:0007669"/>
    <property type="project" value="TreeGrafter"/>
</dbReference>
<dbReference type="AlphaFoldDB" id="A0A9P8D1X6"/>
<reference evidence="15" key="1">
    <citation type="submission" date="2021-07" db="EMBL/GenBank/DDBJ databases">
        <title>Draft genome of Mortierella alpina, strain LL118, isolated from an aspen leaf litter sample.</title>
        <authorList>
            <person name="Yang S."/>
            <person name="Vinatzer B.A."/>
        </authorList>
    </citation>
    <scope>NUCLEOTIDE SEQUENCE</scope>
    <source>
        <strain evidence="15">LL118</strain>
    </source>
</reference>
<feature type="compositionally biased region" description="Basic and acidic residues" evidence="12">
    <location>
        <begin position="391"/>
        <end position="403"/>
    </location>
</feature>
<feature type="compositionally biased region" description="Low complexity" evidence="12">
    <location>
        <begin position="125"/>
        <end position="135"/>
    </location>
</feature>
<feature type="compositionally biased region" description="Polar residues" evidence="12">
    <location>
        <begin position="739"/>
        <end position="755"/>
    </location>
</feature>
<gene>
    <name evidence="15" type="ORF">KVV02_005804</name>
</gene>
<dbReference type="GO" id="GO:0110155">
    <property type="term" value="P:NAD-cap decapping"/>
    <property type="evidence" value="ECO:0007669"/>
    <property type="project" value="TreeGrafter"/>
</dbReference>
<accession>A0A9P8D1X6</accession>
<feature type="compositionally biased region" description="Basic and acidic residues" evidence="12">
    <location>
        <begin position="226"/>
        <end position="248"/>
    </location>
</feature>
<comment type="catalytic activity">
    <reaction evidence="9">
        <text>a 5'-end (N(7)-methyl 5'-triphosphoguanosine)-ribonucleoside-ribonucleotide in mRNA + H2O = a (N(7)-methyl 5'-triphosphoguanosine)-nucleoside + a 5'-end phospho-ribonucleoside in mRNA + H(+)</text>
        <dbReference type="Rhea" id="RHEA:66928"/>
        <dbReference type="Rhea" id="RHEA-COMP:15692"/>
        <dbReference type="Rhea" id="RHEA-COMP:17313"/>
        <dbReference type="ChEBI" id="CHEBI:15377"/>
        <dbReference type="ChEBI" id="CHEBI:15378"/>
        <dbReference type="ChEBI" id="CHEBI:138282"/>
        <dbReference type="ChEBI" id="CHEBI:172876"/>
        <dbReference type="ChEBI" id="CHEBI:172877"/>
    </reaction>
    <physiologicalReaction direction="left-to-right" evidence="9">
        <dbReference type="Rhea" id="RHEA:66929"/>
    </physiologicalReaction>
</comment>
<evidence type="ECO:0000256" key="5">
    <source>
        <dbReference type="ARBA" id="ARBA00022729"/>
    </source>
</evidence>
<comment type="similarity">
    <text evidence="2">Belongs to the DXO/Dom3Z family.</text>
</comment>
<evidence type="ECO:0000313" key="15">
    <source>
        <dbReference type="EMBL" id="KAG9325960.1"/>
    </source>
</evidence>
<feature type="region of interest" description="Disordered" evidence="12">
    <location>
        <begin position="387"/>
        <end position="456"/>
    </location>
</feature>
<dbReference type="InterPro" id="IPR013961">
    <property type="entry name" value="RAI1"/>
</dbReference>
<dbReference type="EC" id="3.2.1.51" evidence="4"/>
<evidence type="ECO:0000256" key="3">
    <source>
        <dbReference type="ARBA" id="ARBA00007951"/>
    </source>
</evidence>
<comment type="caution">
    <text evidence="15">The sequence shown here is derived from an EMBL/GenBank/DDBJ whole genome shotgun (WGS) entry which is preliminary data.</text>
</comment>
<evidence type="ECO:0000256" key="10">
    <source>
        <dbReference type="ARBA" id="ARBA00044692"/>
    </source>
</evidence>
<evidence type="ECO:0000256" key="4">
    <source>
        <dbReference type="ARBA" id="ARBA00012662"/>
    </source>
</evidence>
<dbReference type="GO" id="GO:0034353">
    <property type="term" value="F:mRNA 5'-diphosphatase activity"/>
    <property type="evidence" value="ECO:0007669"/>
    <property type="project" value="TreeGrafter"/>
</dbReference>
<organism evidence="15 16">
    <name type="scientific">Mortierella alpina</name>
    <name type="common">Oleaginous fungus</name>
    <name type="synonym">Mortierella renispora</name>
    <dbReference type="NCBI Taxonomy" id="64518"/>
    <lineage>
        <taxon>Eukaryota</taxon>
        <taxon>Fungi</taxon>
        <taxon>Fungi incertae sedis</taxon>
        <taxon>Mucoromycota</taxon>
        <taxon>Mortierellomycotina</taxon>
        <taxon>Mortierellomycetes</taxon>
        <taxon>Mortierellales</taxon>
        <taxon>Mortierellaceae</taxon>
        <taxon>Mortierella</taxon>
    </lineage>
</organism>
<dbReference type="Gene3D" id="3.20.20.80">
    <property type="entry name" value="Glycosidases"/>
    <property type="match status" value="1"/>
</dbReference>
<evidence type="ECO:0000259" key="14">
    <source>
        <dbReference type="Pfam" id="PF08652"/>
    </source>
</evidence>
<evidence type="ECO:0000256" key="7">
    <source>
        <dbReference type="ARBA" id="ARBA00023295"/>
    </source>
</evidence>
<comment type="similarity">
    <text evidence="3">Belongs to the glycosyl hydrolase 29 family.</text>
</comment>
<dbReference type="Pfam" id="PF08652">
    <property type="entry name" value="RAI1"/>
    <property type="match status" value="2"/>
</dbReference>
<evidence type="ECO:0000256" key="12">
    <source>
        <dbReference type="SAM" id="MobiDB-lite"/>
    </source>
</evidence>
<feature type="region of interest" description="Disordered" evidence="12">
    <location>
        <begin position="1047"/>
        <end position="1083"/>
    </location>
</feature>
<feature type="domain" description="RAI1-like" evidence="14">
    <location>
        <begin position="155"/>
        <end position="366"/>
    </location>
</feature>
<feature type="non-terminal residue" evidence="15">
    <location>
        <position position="1"/>
    </location>
</feature>
<dbReference type="GO" id="GO:0005975">
    <property type="term" value="P:carbohydrate metabolic process"/>
    <property type="evidence" value="ECO:0007669"/>
    <property type="project" value="InterPro"/>
</dbReference>
<feature type="compositionally biased region" description="Basic residues" evidence="12">
    <location>
        <begin position="112"/>
        <end position="124"/>
    </location>
</feature>
<comment type="catalytic activity">
    <reaction evidence="11">
        <text>a 5'-end NAD(+)-phospho-ribonucleoside in mRNA + H2O = a 5'-end phospho-ribonucleoside in mRNA + NAD(+) + H(+)</text>
        <dbReference type="Rhea" id="RHEA:60880"/>
        <dbReference type="Rhea" id="RHEA-COMP:15692"/>
        <dbReference type="Rhea" id="RHEA-COMP:15698"/>
        <dbReference type="ChEBI" id="CHEBI:15377"/>
        <dbReference type="ChEBI" id="CHEBI:15378"/>
        <dbReference type="ChEBI" id="CHEBI:57540"/>
        <dbReference type="ChEBI" id="CHEBI:138282"/>
        <dbReference type="ChEBI" id="CHEBI:144029"/>
    </reaction>
    <physiologicalReaction direction="left-to-right" evidence="11">
        <dbReference type="Rhea" id="RHEA:60881"/>
    </physiologicalReaction>
</comment>
<evidence type="ECO:0000256" key="2">
    <source>
        <dbReference type="ARBA" id="ARBA00006562"/>
    </source>
</evidence>
<comment type="cofactor">
    <cofactor evidence="1">
        <name>a divalent metal cation</name>
        <dbReference type="ChEBI" id="CHEBI:60240"/>
    </cofactor>
</comment>
<dbReference type="InterPro" id="IPR017853">
    <property type="entry name" value="GH"/>
</dbReference>
<feature type="compositionally biased region" description="Polar residues" evidence="12">
    <location>
        <begin position="1"/>
        <end position="19"/>
    </location>
</feature>
<evidence type="ECO:0000256" key="8">
    <source>
        <dbReference type="ARBA" id="ARBA00032984"/>
    </source>
</evidence>
<proteinExistence type="inferred from homology"/>
<dbReference type="InterPro" id="IPR000933">
    <property type="entry name" value="Glyco_hydro_29"/>
</dbReference>
<feature type="region of interest" description="Disordered" evidence="12">
    <location>
        <begin position="1"/>
        <end position="135"/>
    </location>
</feature>
<sequence>MSDQLPQGVPNSGYRSTGSGSQGDGSRYGVERGSSQADRAPPHGSMRNQDRADGRHPQRPPSHHPYQGHTLAPPPIRLIPGQPPPFLRPPFHHQQYQQPQPHHSHPQQQHGSHYHPHDRPHHPGHFSQAQQQPHQANQFPLQPLDRFKVKCAAFRQPIEIGSFSYDEKRNFVMDDSQLKYYFPPDLTKPNNLSVNYDKYIARDSTVDEHIDALLDALICIRDREQEKGREEQEKEREEQEKQVLDHPQEQGTEEDQEERIRRQRRQEPRHHLTPSMTQANFICYRGILTKIMCTPYSRNEPWELGATLYKGTIYIEEHVSAEKRQNSTGMNERHKLMSYWGYRFETICNISKPVSELRRIKTKKRHATYDDPQIEGGASTAALLGSSDASMQDRQRKQAKVDVQESVQEQQQKPDLDSQLNADCEPRTKSLQLDDGTAAADVAASENRTTESETDMVETIDLQDPELTGRLDGIVNTNLQYCTVARTKIGQNSIIMGAEVDCTSEPKKPAPDNPLSNYIELKTSRIISSAREQGNFERHKLLKFWAQSFLPGIPTIIVGFRDDDGNVVTVEKFKTMEIPRLVRGKDGAWDTTICINFLDGVFNFLRKMIVVDDPEVTYTIRWAYPFKAIDVEFAGKRDKFLTDRFLKRWCEVDVSLNLAPLAYASILARGYPFQSVRQMDVNEAGQGWRSDLSTFPNINNTYGDNEILCRDQHKDEDVNLLMKDYIRQVHADCLPPTPTSSHATDSGSASTSTKATRNRRNRDWGDPTSSPKLFNPTALDTDQWATAALSAKMTWGCLTTRHHDGFCIWLTKTKAASVRQTSHKTDIVLAYVNSFREAGLRVGLYYSILSMRDDIRYFNVTPAKVQLIKDQLTELLSNYGEIDILITDGWDAPWSRITYEEVPFHEIYEHIKSLQPNCLVSDLNASQYPPGGLYYSDIKTFEQNAGQRVPKQNDVPALSCVTMTDIWFWKLKDIDCPLKPTTTIVDEWLIPLNRIHGNLILNTPPTREGRLAPNVVARLKEIGKAWQPPGPSAKLIEHVIITTPNLATGKPTHASSYPDTIGPDQANDGNFSSSWHPREGQTS</sequence>
<dbReference type="InterPro" id="IPR057739">
    <property type="entry name" value="Glyco_hydro_29_N"/>
</dbReference>
<name>A0A9P8D1X6_MORAP</name>
<dbReference type="PANTHER" id="PTHR12395:SF9">
    <property type="entry name" value="DECAPPING AND EXORIBONUCLEASE PROTEIN"/>
    <property type="match status" value="1"/>
</dbReference>
<dbReference type="PANTHER" id="PTHR12395">
    <property type="entry name" value="DOM-3 RELATED"/>
    <property type="match status" value="1"/>
</dbReference>
<feature type="compositionally biased region" description="Pro residues" evidence="12">
    <location>
        <begin position="72"/>
        <end position="88"/>
    </location>
</feature>
<dbReference type="GO" id="GO:0005829">
    <property type="term" value="C:cytosol"/>
    <property type="evidence" value="ECO:0007669"/>
    <property type="project" value="TreeGrafter"/>
</dbReference>
<comment type="catalytic activity">
    <reaction evidence="10">
        <text>a 5'-end triphospho-ribonucleoside in mRNA + H2O = a 5'-end phospho-ribonucleoside in mRNA + diphosphate + H(+)</text>
        <dbReference type="Rhea" id="RHEA:78683"/>
        <dbReference type="Rhea" id="RHEA-COMP:15692"/>
        <dbReference type="Rhea" id="RHEA-COMP:17164"/>
        <dbReference type="ChEBI" id="CHEBI:15377"/>
        <dbReference type="ChEBI" id="CHEBI:15378"/>
        <dbReference type="ChEBI" id="CHEBI:33019"/>
        <dbReference type="ChEBI" id="CHEBI:138282"/>
        <dbReference type="ChEBI" id="CHEBI:167618"/>
    </reaction>
    <physiologicalReaction direction="left-to-right" evidence="10">
        <dbReference type="Rhea" id="RHEA:78684"/>
    </physiologicalReaction>
</comment>
<dbReference type="SMART" id="SM00812">
    <property type="entry name" value="Alpha_L_fucos"/>
    <property type="match status" value="1"/>
</dbReference>
<evidence type="ECO:0000313" key="16">
    <source>
        <dbReference type="Proteomes" id="UP000717515"/>
    </source>
</evidence>
<feature type="domain" description="Glycoside hydrolase family 29 N-terminal" evidence="13">
    <location>
        <begin position="771"/>
        <end position="1024"/>
    </location>
</feature>
<evidence type="ECO:0000256" key="9">
    <source>
        <dbReference type="ARBA" id="ARBA00044676"/>
    </source>
</evidence>
<keyword evidence="7" id="KW-0326">Glycosidase</keyword>
<dbReference type="Pfam" id="PF01120">
    <property type="entry name" value="Alpha_L_fucos"/>
    <property type="match status" value="1"/>
</dbReference>
<dbReference type="InterPro" id="IPR039039">
    <property type="entry name" value="RAI1-like_fam"/>
</dbReference>
<dbReference type="GO" id="GO:0004560">
    <property type="term" value="F:alpha-L-fucosidase activity"/>
    <property type="evidence" value="ECO:0007669"/>
    <property type="project" value="UniProtKB-EC"/>
</dbReference>
<keyword evidence="5" id="KW-0732">Signal</keyword>
<keyword evidence="6" id="KW-0378">Hydrolase</keyword>
<protein>
    <recommendedName>
        <fullName evidence="4">alpha-L-fucosidase</fullName>
        <ecNumber evidence="4">3.2.1.51</ecNumber>
    </recommendedName>
    <alternativeName>
        <fullName evidence="8">NAD-capped RNA hydrolase RAI1</fullName>
    </alternativeName>
</protein>
<feature type="domain" description="RAI1-like" evidence="14">
    <location>
        <begin position="463"/>
        <end position="645"/>
    </location>
</feature>
<feature type="region of interest" description="Disordered" evidence="12">
    <location>
        <begin position="736"/>
        <end position="777"/>
    </location>
</feature>